<dbReference type="Pfam" id="PF23305">
    <property type="entry name" value="DUF7082"/>
    <property type="match status" value="1"/>
</dbReference>
<name>A0AAI8YMZ4_9PEZI</name>
<comment type="caution">
    <text evidence="3">The sequence shown here is derived from an EMBL/GenBank/DDBJ whole genome shotgun (WGS) entry which is preliminary data.</text>
</comment>
<feature type="region of interest" description="Disordered" evidence="1">
    <location>
        <begin position="1"/>
        <end position="38"/>
    </location>
</feature>
<feature type="region of interest" description="Disordered" evidence="1">
    <location>
        <begin position="264"/>
        <end position="290"/>
    </location>
</feature>
<accession>A0AAI8YMZ4</accession>
<sequence>MRPRVRMRVSRASKSPEQRPSPPKPEPDQLTEPATISYGYPPAAHQAVASSYDTGYTSNDSMIGPCHPSSYAADYLRPPLLKAPSWSSYGSSITPRSPTAIHHAVITRPSITTLPMPTSSAPQLIQTCTIQTSGSSSPAQMNPYAMYSAKANLKINGDLEAMASNWTQEEWENQRRIVMFNKKQQGSILSTSFKPVTKNECYVTSVDTILLLEQLVASPARFMVEEKNRIRRNLEGFRPLTVSKAKADSEEVFKIIMAFPNPKPRNIERDVKSASPASQLPSGPGPTMLTPLNRTSPGLYAMPHTPTVSDGGGYSHNDSHTTASPRSLSGAPPSWAAYAGRILSPSLKTHSPQAGIMIPGIPSYGQADARQHSTHHYGLAPHSQRWDSAVANGYGDASASPVYTSHHHKHQSHV</sequence>
<reference evidence="3" key="1">
    <citation type="submission" date="2023-10" db="EMBL/GenBank/DDBJ databases">
        <authorList>
            <person name="Hackl T."/>
        </authorList>
    </citation>
    <scope>NUCLEOTIDE SEQUENCE</scope>
</reference>
<evidence type="ECO:0000313" key="4">
    <source>
        <dbReference type="Proteomes" id="UP001295740"/>
    </source>
</evidence>
<gene>
    <name evidence="3" type="ORF">KHLLAP_LOCUS11034</name>
</gene>
<dbReference type="PANTHER" id="PTHR39463:SF1">
    <property type="entry name" value="MEDUSA"/>
    <property type="match status" value="1"/>
</dbReference>
<keyword evidence="4" id="KW-1185">Reference proteome</keyword>
<proteinExistence type="predicted"/>
<organism evidence="3 4">
    <name type="scientific">Anthostomella pinea</name>
    <dbReference type="NCBI Taxonomy" id="933095"/>
    <lineage>
        <taxon>Eukaryota</taxon>
        <taxon>Fungi</taxon>
        <taxon>Dikarya</taxon>
        <taxon>Ascomycota</taxon>
        <taxon>Pezizomycotina</taxon>
        <taxon>Sordariomycetes</taxon>
        <taxon>Xylariomycetidae</taxon>
        <taxon>Xylariales</taxon>
        <taxon>Xylariaceae</taxon>
        <taxon>Anthostomella</taxon>
    </lineage>
</organism>
<feature type="domain" description="DUF7082" evidence="2">
    <location>
        <begin position="198"/>
        <end position="272"/>
    </location>
</feature>
<dbReference type="InterPro" id="IPR055509">
    <property type="entry name" value="DUF7082"/>
</dbReference>
<evidence type="ECO:0000313" key="3">
    <source>
        <dbReference type="EMBL" id="CAJ2510566.1"/>
    </source>
</evidence>
<protein>
    <submittedName>
        <fullName evidence="3">Uu.00g095350.m01.CDS01</fullName>
    </submittedName>
</protein>
<evidence type="ECO:0000259" key="2">
    <source>
        <dbReference type="Pfam" id="PF23305"/>
    </source>
</evidence>
<dbReference type="GO" id="GO:0005634">
    <property type="term" value="C:nucleus"/>
    <property type="evidence" value="ECO:0007669"/>
    <property type="project" value="TreeGrafter"/>
</dbReference>
<evidence type="ECO:0000256" key="1">
    <source>
        <dbReference type="SAM" id="MobiDB-lite"/>
    </source>
</evidence>
<dbReference type="Proteomes" id="UP001295740">
    <property type="component" value="Unassembled WGS sequence"/>
</dbReference>
<dbReference type="PANTHER" id="PTHR39463">
    <property type="entry name" value="MEDUSA"/>
    <property type="match status" value="1"/>
</dbReference>
<dbReference type="AlphaFoldDB" id="A0AAI8YMZ4"/>
<feature type="compositionally biased region" description="Basic residues" evidence="1">
    <location>
        <begin position="1"/>
        <end position="11"/>
    </location>
</feature>
<feature type="region of interest" description="Disordered" evidence="1">
    <location>
        <begin position="303"/>
        <end position="329"/>
    </location>
</feature>
<dbReference type="EMBL" id="CAUWAG010000017">
    <property type="protein sequence ID" value="CAJ2510566.1"/>
    <property type="molecule type" value="Genomic_DNA"/>
</dbReference>